<reference evidence="1" key="2">
    <citation type="submission" date="2020-09" db="EMBL/GenBank/DDBJ databases">
        <authorList>
            <person name="Sun Q."/>
            <person name="Zhou Y."/>
        </authorList>
    </citation>
    <scope>NUCLEOTIDE SEQUENCE</scope>
    <source>
        <strain evidence="1">CGMCC 1.3617</strain>
    </source>
</reference>
<protein>
    <submittedName>
        <fullName evidence="1">Uncharacterized protein</fullName>
    </submittedName>
</protein>
<gene>
    <name evidence="1" type="ORF">GCM10011320_22080</name>
</gene>
<evidence type="ECO:0000313" key="1">
    <source>
        <dbReference type="EMBL" id="GGJ14447.1"/>
    </source>
</evidence>
<comment type="caution">
    <text evidence="1">The sequence shown here is derived from an EMBL/GenBank/DDBJ whole genome shotgun (WGS) entry which is preliminary data.</text>
</comment>
<dbReference type="Proteomes" id="UP000661507">
    <property type="component" value="Unassembled WGS sequence"/>
</dbReference>
<organism evidence="1 2">
    <name type="scientific">Neoroseomonas lacus</name>
    <dbReference type="NCBI Taxonomy" id="287609"/>
    <lineage>
        <taxon>Bacteria</taxon>
        <taxon>Pseudomonadati</taxon>
        <taxon>Pseudomonadota</taxon>
        <taxon>Alphaproteobacteria</taxon>
        <taxon>Acetobacterales</taxon>
        <taxon>Acetobacteraceae</taxon>
        <taxon>Neoroseomonas</taxon>
    </lineage>
</organism>
<dbReference type="EMBL" id="BMKW01000005">
    <property type="protein sequence ID" value="GGJ14447.1"/>
    <property type="molecule type" value="Genomic_DNA"/>
</dbReference>
<accession>A0A917NQ58</accession>
<dbReference type="AlphaFoldDB" id="A0A917NQ58"/>
<keyword evidence="2" id="KW-1185">Reference proteome</keyword>
<evidence type="ECO:0000313" key="2">
    <source>
        <dbReference type="Proteomes" id="UP000661507"/>
    </source>
</evidence>
<proteinExistence type="predicted"/>
<reference evidence="1" key="1">
    <citation type="journal article" date="2014" name="Int. J. Syst. Evol. Microbiol.">
        <title>Complete genome sequence of Corynebacterium casei LMG S-19264T (=DSM 44701T), isolated from a smear-ripened cheese.</title>
        <authorList>
            <consortium name="US DOE Joint Genome Institute (JGI-PGF)"/>
            <person name="Walter F."/>
            <person name="Albersmeier A."/>
            <person name="Kalinowski J."/>
            <person name="Ruckert C."/>
        </authorList>
    </citation>
    <scope>NUCLEOTIDE SEQUENCE</scope>
    <source>
        <strain evidence="1">CGMCC 1.3617</strain>
    </source>
</reference>
<name>A0A917NQ58_9PROT</name>
<sequence>MNTQLRLIFGTPDADVARRLVRRRNYIIGRFDHLERFLSAVEAVSGLKRKEPLPHRNAKPKGVTTQRAVEQPDYAEAVEELSVMNAGDISFFKTMPPLLVTTAST</sequence>